<dbReference type="InterPro" id="IPR018062">
    <property type="entry name" value="HTH_AraC-typ_CS"/>
</dbReference>
<dbReference type="PANTHER" id="PTHR43280">
    <property type="entry name" value="ARAC-FAMILY TRANSCRIPTIONAL REGULATOR"/>
    <property type="match status" value="1"/>
</dbReference>
<evidence type="ECO:0000313" key="4">
    <source>
        <dbReference type="EMBL" id="THF78582.1"/>
    </source>
</evidence>
<proteinExistence type="predicted"/>
<dbReference type="GO" id="GO:0043565">
    <property type="term" value="F:sequence-specific DNA binding"/>
    <property type="evidence" value="ECO:0007669"/>
    <property type="project" value="InterPro"/>
</dbReference>
<dbReference type="RefSeq" id="WP_136355465.1">
    <property type="nucleotide sequence ID" value="NZ_CP046266.1"/>
</dbReference>
<dbReference type="PROSITE" id="PS01124">
    <property type="entry name" value="HTH_ARAC_FAMILY_2"/>
    <property type="match status" value="1"/>
</dbReference>
<comment type="caution">
    <text evidence="4">The sequence shown here is derived from an EMBL/GenBank/DDBJ whole genome shotgun (WGS) entry which is preliminary data.</text>
</comment>
<dbReference type="Pfam" id="PF12833">
    <property type="entry name" value="HTH_18"/>
    <property type="match status" value="1"/>
</dbReference>
<dbReference type="InterPro" id="IPR009057">
    <property type="entry name" value="Homeodomain-like_sf"/>
</dbReference>
<reference evidence="4 5" key="1">
    <citation type="submission" date="2019-04" db="EMBL/GenBank/DDBJ databases">
        <title>Bacillus sediminilitoris sp. nov., isolated from a tidal flat sediment on the East China Sea.</title>
        <authorList>
            <person name="Wei Y."/>
            <person name="Mao H."/>
            <person name="Fang J."/>
        </authorList>
    </citation>
    <scope>NUCLEOTIDE SEQUENCE [LARGE SCALE GENOMIC DNA]</scope>
    <source>
        <strain evidence="4 5">DSL-17</strain>
    </source>
</reference>
<evidence type="ECO:0000256" key="3">
    <source>
        <dbReference type="ARBA" id="ARBA00023163"/>
    </source>
</evidence>
<evidence type="ECO:0000256" key="2">
    <source>
        <dbReference type="ARBA" id="ARBA00023125"/>
    </source>
</evidence>
<evidence type="ECO:0000256" key="1">
    <source>
        <dbReference type="ARBA" id="ARBA00023015"/>
    </source>
</evidence>
<dbReference type="SUPFAM" id="SSF46689">
    <property type="entry name" value="Homeodomain-like"/>
    <property type="match status" value="2"/>
</dbReference>
<dbReference type="PRINTS" id="PR00032">
    <property type="entry name" value="HTHARAC"/>
</dbReference>
<keyword evidence="3" id="KW-0804">Transcription</keyword>
<dbReference type="PANTHER" id="PTHR43280:SF2">
    <property type="entry name" value="HTH-TYPE TRANSCRIPTIONAL REGULATOR EXSA"/>
    <property type="match status" value="1"/>
</dbReference>
<dbReference type="Proteomes" id="UP000310334">
    <property type="component" value="Unassembled WGS sequence"/>
</dbReference>
<name>A0A4S4BU01_9BACI</name>
<keyword evidence="1" id="KW-0805">Transcription regulation</keyword>
<gene>
    <name evidence="4" type="ORF">E6W99_15550</name>
</gene>
<dbReference type="EMBL" id="SSNT01000011">
    <property type="protein sequence ID" value="THF78582.1"/>
    <property type="molecule type" value="Genomic_DNA"/>
</dbReference>
<evidence type="ECO:0000313" key="5">
    <source>
        <dbReference type="Proteomes" id="UP000310334"/>
    </source>
</evidence>
<keyword evidence="2" id="KW-0238">DNA-binding</keyword>
<dbReference type="InterPro" id="IPR018060">
    <property type="entry name" value="HTH_AraC"/>
</dbReference>
<dbReference type="SMART" id="SM00342">
    <property type="entry name" value="HTH_ARAC"/>
    <property type="match status" value="1"/>
</dbReference>
<organism evidence="4 5">
    <name type="scientific">Metabacillus sediminilitoris</name>
    <dbReference type="NCBI Taxonomy" id="2567941"/>
    <lineage>
        <taxon>Bacteria</taxon>
        <taxon>Bacillati</taxon>
        <taxon>Bacillota</taxon>
        <taxon>Bacilli</taxon>
        <taxon>Bacillales</taxon>
        <taxon>Bacillaceae</taxon>
        <taxon>Metabacillus</taxon>
    </lineage>
</organism>
<sequence>MEQSKIISTAMKIHHVTNLNTYVLDGNGEFLYQHEIISVPTFMPGSGNEDILYLFEKMKGEEEKLYSYINHWNLHYFGYTFFVKNEGFTIIIGPYLETQPNLYSLSREYHLSSIQSENLKVVCDKIYVLTEEQASSFASFLQQFKSMTEQETTPRTIVSDQNKRSIYIKSDNITLDEEAELVKVRYKTEKDFMHAVEQGDKIAALKLINSSNMLFYFSERFPNQPLRSQRNVAIVLNTLLRISARNSNVPAIIIHRISEKYAYEIENTNQLAELQLLKDRMIEEYCDLVLENSLRKYSTMTQKVIEHLLSFYDKQMNKDELAELLSTHPSHLSRKFKEETKMTITAYQQMLRIKKAKHLLKTENLSVEEIAWIIGYDDPSYFARVFKKETGMTPTQFRDGDEQ</sequence>
<protein>
    <submittedName>
        <fullName evidence="4">Helix-turn-helix domain-containing protein</fullName>
    </submittedName>
</protein>
<dbReference type="OrthoDB" id="247151at2"/>
<dbReference type="InterPro" id="IPR020449">
    <property type="entry name" value="Tscrpt_reg_AraC-type_HTH"/>
</dbReference>
<dbReference type="GO" id="GO:0003700">
    <property type="term" value="F:DNA-binding transcription factor activity"/>
    <property type="evidence" value="ECO:0007669"/>
    <property type="project" value="InterPro"/>
</dbReference>
<dbReference type="Gene3D" id="1.10.10.60">
    <property type="entry name" value="Homeodomain-like"/>
    <property type="match status" value="2"/>
</dbReference>
<accession>A0A4S4BU01</accession>
<dbReference type="PROSITE" id="PS00041">
    <property type="entry name" value="HTH_ARAC_FAMILY_1"/>
    <property type="match status" value="1"/>
</dbReference>
<dbReference type="AlphaFoldDB" id="A0A4S4BU01"/>
<keyword evidence="5" id="KW-1185">Reference proteome</keyword>